<keyword evidence="3" id="KW-1185">Reference proteome</keyword>
<sequence>MKITIKTGYYLSLIIICWTISNVAYAHKVKLFATVEGSTINGYAYFSGGAAVQNMPVIVKDNSGVVLGESLTDTQGRFSYVLTQKQAVQLSINTGDGHQASYAIQADDVSITTENKATKQNVKTNLVEQPIQLLVEQAVYQQVRPLREQLEKYEEKVRLHDILGGIGYIVGIAGLWFFLQGRRVKKE</sequence>
<accession>A0A2N9YJ41</accession>
<keyword evidence="1" id="KW-0812">Transmembrane</keyword>
<evidence type="ECO:0000313" key="3">
    <source>
        <dbReference type="Proteomes" id="UP000234271"/>
    </source>
</evidence>
<keyword evidence="1" id="KW-0472">Membrane</keyword>
<organism evidence="2 3">
    <name type="scientific">Beggiatoa leptomitoformis</name>
    <dbReference type="NCBI Taxonomy" id="288004"/>
    <lineage>
        <taxon>Bacteria</taxon>
        <taxon>Pseudomonadati</taxon>
        <taxon>Pseudomonadota</taxon>
        <taxon>Gammaproteobacteria</taxon>
        <taxon>Thiotrichales</taxon>
        <taxon>Thiotrichaceae</taxon>
        <taxon>Beggiatoa</taxon>
    </lineage>
</organism>
<dbReference type="Proteomes" id="UP000234271">
    <property type="component" value="Chromosome"/>
</dbReference>
<evidence type="ECO:0000256" key="1">
    <source>
        <dbReference type="SAM" id="Phobius"/>
    </source>
</evidence>
<feature type="transmembrane region" description="Helical" evidence="1">
    <location>
        <begin position="162"/>
        <end position="179"/>
    </location>
</feature>
<proteinExistence type="predicted"/>
<protein>
    <recommendedName>
        <fullName evidence="4">Cobalt ABC transporter permease</fullName>
    </recommendedName>
</protein>
<keyword evidence="1" id="KW-1133">Transmembrane helix</keyword>
<dbReference type="OrthoDB" id="8447011at2"/>
<dbReference type="RefSeq" id="WP_062148308.1">
    <property type="nucleotide sequence ID" value="NZ_CP012373.2"/>
</dbReference>
<dbReference type="STRING" id="288004.AL038_02105"/>
<dbReference type="AlphaFoldDB" id="A0A2N9YJ41"/>
<gene>
    <name evidence="2" type="ORF">BLE401_03935</name>
</gene>
<reference evidence="3" key="1">
    <citation type="submission" date="2016-12" db="EMBL/GenBank/DDBJ databases">
        <title>Complete Genome Sequence of Beggiatoa leptomitiformis D-401.</title>
        <authorList>
            <person name="Fomenkov A."/>
            <person name="Vincze T."/>
            <person name="Grabovich M."/>
            <person name="Anton B.P."/>
            <person name="Dubinina G."/>
            <person name="Orlova M."/>
            <person name="Belousova E."/>
            <person name="Roberts R.J."/>
        </authorList>
    </citation>
    <scope>NUCLEOTIDE SEQUENCE [LARGE SCALE GENOMIC DNA]</scope>
    <source>
        <strain evidence="3">D-401</strain>
    </source>
</reference>
<dbReference type="EMBL" id="CP018889">
    <property type="protein sequence ID" value="AUI70520.2"/>
    <property type="molecule type" value="Genomic_DNA"/>
</dbReference>
<evidence type="ECO:0008006" key="4">
    <source>
        <dbReference type="Google" id="ProtNLM"/>
    </source>
</evidence>
<evidence type="ECO:0000313" key="2">
    <source>
        <dbReference type="EMBL" id="AUI70520.2"/>
    </source>
</evidence>
<name>A0A2N9YJ41_9GAMM</name>